<dbReference type="PROSITE" id="PS50054">
    <property type="entry name" value="TYR_PHOSPHATASE_DUAL"/>
    <property type="match status" value="1"/>
</dbReference>
<feature type="domain" description="Tyrosine specific protein phosphatases" evidence="7">
    <location>
        <begin position="97"/>
        <end position="156"/>
    </location>
</feature>
<dbReference type="EC" id="3.1.3.48" evidence="2"/>
<accession>A0A0C9WCV8</accession>
<dbReference type="Proteomes" id="UP000053820">
    <property type="component" value="Unassembled WGS sequence"/>
</dbReference>
<dbReference type="SUPFAM" id="SSF52799">
    <property type="entry name" value="(Phosphotyrosine protein) phosphatases II"/>
    <property type="match status" value="1"/>
</dbReference>
<dbReference type="InterPro" id="IPR000387">
    <property type="entry name" value="Tyr_Pase_dom"/>
</dbReference>
<dbReference type="InterPro" id="IPR000340">
    <property type="entry name" value="Dual-sp_phosphatase_cat-dom"/>
</dbReference>
<evidence type="ECO:0000259" key="7">
    <source>
        <dbReference type="PROSITE" id="PS50056"/>
    </source>
</evidence>
<dbReference type="AlphaFoldDB" id="A0A0C9WCV8"/>
<reference evidence="8 9" key="1">
    <citation type="submission" date="2014-04" db="EMBL/GenBank/DDBJ databases">
        <title>Evolutionary Origins and Diversification of the Mycorrhizal Mutualists.</title>
        <authorList>
            <consortium name="DOE Joint Genome Institute"/>
            <consortium name="Mycorrhizal Genomics Consortium"/>
            <person name="Kohler A."/>
            <person name="Kuo A."/>
            <person name="Nagy L.G."/>
            <person name="Floudas D."/>
            <person name="Copeland A."/>
            <person name="Barry K.W."/>
            <person name="Cichocki N."/>
            <person name="Veneault-Fourrey C."/>
            <person name="LaButti K."/>
            <person name="Lindquist E.A."/>
            <person name="Lipzen A."/>
            <person name="Lundell T."/>
            <person name="Morin E."/>
            <person name="Murat C."/>
            <person name="Riley R."/>
            <person name="Ohm R."/>
            <person name="Sun H."/>
            <person name="Tunlid A."/>
            <person name="Henrissat B."/>
            <person name="Grigoriev I.V."/>
            <person name="Hibbett D.S."/>
            <person name="Martin F."/>
        </authorList>
    </citation>
    <scope>NUCLEOTIDE SEQUENCE [LARGE SCALE GENOMIC DNA]</scope>
    <source>
        <strain evidence="8 9">MD-312</strain>
    </source>
</reference>
<gene>
    <name evidence="8" type="ORF">HYDPIDRAFT_95280</name>
</gene>
<dbReference type="PROSITE" id="PS50056">
    <property type="entry name" value="TYR_PHOSPHATASE_2"/>
    <property type="match status" value="1"/>
</dbReference>
<name>A0A0C9WCV8_9AGAM</name>
<dbReference type="GO" id="GO:0005737">
    <property type="term" value="C:cytoplasm"/>
    <property type="evidence" value="ECO:0007669"/>
    <property type="project" value="TreeGrafter"/>
</dbReference>
<feature type="compositionally biased region" description="Polar residues" evidence="5">
    <location>
        <begin position="230"/>
        <end position="240"/>
    </location>
</feature>
<evidence type="ECO:0000256" key="4">
    <source>
        <dbReference type="ARBA" id="ARBA00022912"/>
    </source>
</evidence>
<evidence type="ECO:0000256" key="5">
    <source>
        <dbReference type="SAM" id="MobiDB-lite"/>
    </source>
</evidence>
<dbReference type="PROSITE" id="PS00383">
    <property type="entry name" value="TYR_PHOSPHATASE_1"/>
    <property type="match status" value="1"/>
</dbReference>
<feature type="compositionally biased region" description="Polar residues" evidence="5">
    <location>
        <begin position="1"/>
        <end position="16"/>
    </location>
</feature>
<dbReference type="InterPro" id="IPR016130">
    <property type="entry name" value="Tyr_Pase_AS"/>
</dbReference>
<dbReference type="OrthoDB" id="2017893at2759"/>
<dbReference type="EMBL" id="KN839858">
    <property type="protein sequence ID" value="KIJ61952.1"/>
    <property type="molecule type" value="Genomic_DNA"/>
</dbReference>
<keyword evidence="3" id="KW-0378">Hydrolase</keyword>
<dbReference type="InterPro" id="IPR029021">
    <property type="entry name" value="Prot-tyrosine_phosphatase-like"/>
</dbReference>
<dbReference type="InterPro" id="IPR020422">
    <property type="entry name" value="TYR_PHOSPHATASE_DUAL_dom"/>
</dbReference>
<feature type="region of interest" description="Disordered" evidence="5">
    <location>
        <begin position="1"/>
        <end position="29"/>
    </location>
</feature>
<dbReference type="PANTHER" id="PTHR10159:SF519">
    <property type="entry name" value="DUAL SPECIFICITY PROTEIN PHOSPHATASE MPK3"/>
    <property type="match status" value="1"/>
</dbReference>
<sequence length="240" mass="26333">MISFPASTWQSSLVQKTTKRRPKDPNADQTYGRLATAITSRLYLSDLYTARVPGTLKRLGITHIVSALEADVGADFGEDVVVMHVPIRDNADVDIAKWFDDVVKFICDALEADEQNKVLVHCLQGISRSATLVCAYLVATTPMHALEAIAHVQSKRGIVAPNLGFRRQLVVWGRQFDKEKAQAEEERRKRRRSAAVVGDVLSRWMGRTKSGGEGKVPITPLPEEGVIQVPASSSPRTSGG</sequence>
<dbReference type="CDD" id="cd14498">
    <property type="entry name" value="DSP"/>
    <property type="match status" value="1"/>
</dbReference>
<evidence type="ECO:0000313" key="8">
    <source>
        <dbReference type="EMBL" id="KIJ61952.1"/>
    </source>
</evidence>
<dbReference type="HOGENOM" id="CLU_027074_9_0_1"/>
<dbReference type="SMART" id="SM00195">
    <property type="entry name" value="DSPc"/>
    <property type="match status" value="1"/>
</dbReference>
<organism evidence="8 9">
    <name type="scientific">Hydnomerulius pinastri MD-312</name>
    <dbReference type="NCBI Taxonomy" id="994086"/>
    <lineage>
        <taxon>Eukaryota</taxon>
        <taxon>Fungi</taxon>
        <taxon>Dikarya</taxon>
        <taxon>Basidiomycota</taxon>
        <taxon>Agaricomycotina</taxon>
        <taxon>Agaricomycetes</taxon>
        <taxon>Agaricomycetidae</taxon>
        <taxon>Boletales</taxon>
        <taxon>Boletales incertae sedis</taxon>
        <taxon>Leucogyrophana</taxon>
    </lineage>
</organism>
<dbReference type="GO" id="GO:0004725">
    <property type="term" value="F:protein tyrosine phosphatase activity"/>
    <property type="evidence" value="ECO:0007669"/>
    <property type="project" value="UniProtKB-EC"/>
</dbReference>
<evidence type="ECO:0000256" key="3">
    <source>
        <dbReference type="ARBA" id="ARBA00022801"/>
    </source>
</evidence>
<dbReference type="PRINTS" id="PR01908">
    <property type="entry name" value="ADSPHPHTASE"/>
</dbReference>
<comment type="similarity">
    <text evidence="1">Belongs to the protein-tyrosine phosphatase family. Non-receptor class dual specificity subfamily.</text>
</comment>
<dbReference type="Pfam" id="PF00782">
    <property type="entry name" value="DSPc"/>
    <property type="match status" value="1"/>
</dbReference>
<dbReference type="Gene3D" id="3.90.190.10">
    <property type="entry name" value="Protein tyrosine phosphatase superfamily"/>
    <property type="match status" value="1"/>
</dbReference>
<evidence type="ECO:0000256" key="1">
    <source>
        <dbReference type="ARBA" id="ARBA00008601"/>
    </source>
</evidence>
<proteinExistence type="inferred from homology"/>
<evidence type="ECO:0000256" key="2">
    <source>
        <dbReference type="ARBA" id="ARBA00013064"/>
    </source>
</evidence>
<keyword evidence="4" id="KW-0904">Protein phosphatase</keyword>
<protein>
    <recommendedName>
        <fullName evidence="2">protein-tyrosine-phosphatase</fullName>
        <ecNumber evidence="2">3.1.3.48</ecNumber>
    </recommendedName>
</protein>
<evidence type="ECO:0000259" key="6">
    <source>
        <dbReference type="PROSITE" id="PS50054"/>
    </source>
</evidence>
<keyword evidence="9" id="KW-1185">Reference proteome</keyword>
<evidence type="ECO:0000313" key="9">
    <source>
        <dbReference type="Proteomes" id="UP000053820"/>
    </source>
</evidence>
<dbReference type="GO" id="GO:0043409">
    <property type="term" value="P:negative regulation of MAPK cascade"/>
    <property type="evidence" value="ECO:0007669"/>
    <property type="project" value="TreeGrafter"/>
</dbReference>
<dbReference type="PANTHER" id="PTHR10159">
    <property type="entry name" value="DUAL SPECIFICITY PROTEIN PHOSPHATASE"/>
    <property type="match status" value="1"/>
</dbReference>
<feature type="region of interest" description="Disordered" evidence="5">
    <location>
        <begin position="205"/>
        <end position="240"/>
    </location>
</feature>
<feature type="domain" description="Tyrosine-protein phosphatase" evidence="6">
    <location>
        <begin position="34"/>
        <end position="178"/>
    </location>
</feature>